<keyword evidence="8" id="KW-1185">Reference proteome</keyword>
<dbReference type="PROSITE" id="PS50249">
    <property type="entry name" value="MPN"/>
    <property type="match status" value="1"/>
</dbReference>
<keyword evidence="2" id="KW-0479">Metal-binding</keyword>
<keyword evidence="4" id="KW-0862">Zinc</keyword>
<gene>
    <name evidence="7" type="ORF">VRS74_10260</name>
</gene>
<evidence type="ECO:0000313" key="8">
    <source>
        <dbReference type="Proteomes" id="UP001343492"/>
    </source>
</evidence>
<evidence type="ECO:0000256" key="4">
    <source>
        <dbReference type="ARBA" id="ARBA00022833"/>
    </source>
</evidence>
<dbReference type="InterPro" id="IPR020891">
    <property type="entry name" value="UPF0758_CS"/>
</dbReference>
<organism evidence="7 8">
    <name type="scientific">Altererythrobacter litoralis</name>
    <dbReference type="NCBI Taxonomy" id="3113904"/>
    <lineage>
        <taxon>Bacteria</taxon>
        <taxon>Pseudomonadati</taxon>
        <taxon>Pseudomonadota</taxon>
        <taxon>Alphaproteobacteria</taxon>
        <taxon>Sphingomonadales</taxon>
        <taxon>Erythrobacteraceae</taxon>
        <taxon>Altererythrobacter</taxon>
    </lineage>
</organism>
<evidence type="ECO:0000256" key="1">
    <source>
        <dbReference type="ARBA" id="ARBA00022670"/>
    </source>
</evidence>
<proteinExistence type="predicted"/>
<dbReference type="InterPro" id="IPR001405">
    <property type="entry name" value="UPF0758"/>
</dbReference>
<dbReference type="InterPro" id="IPR025657">
    <property type="entry name" value="RadC_JAB"/>
</dbReference>
<protein>
    <submittedName>
        <fullName evidence="7">JAB domain-containing protein</fullName>
    </submittedName>
</protein>
<dbReference type="RefSeq" id="WP_354145169.1">
    <property type="nucleotide sequence ID" value="NZ_JAZDQV010000009.1"/>
</dbReference>
<dbReference type="PROSITE" id="PS01302">
    <property type="entry name" value="UPF0758"/>
    <property type="match status" value="1"/>
</dbReference>
<evidence type="ECO:0000256" key="2">
    <source>
        <dbReference type="ARBA" id="ARBA00022723"/>
    </source>
</evidence>
<name>A0ABU7GGP3_9SPHN</name>
<keyword evidence="1" id="KW-0645">Protease</keyword>
<evidence type="ECO:0000256" key="5">
    <source>
        <dbReference type="ARBA" id="ARBA00023049"/>
    </source>
</evidence>
<dbReference type="SUPFAM" id="SSF102712">
    <property type="entry name" value="JAB1/MPN domain"/>
    <property type="match status" value="1"/>
</dbReference>
<comment type="caution">
    <text evidence="7">The sequence shown here is derived from an EMBL/GenBank/DDBJ whole genome shotgun (WGS) entry which is preliminary data.</text>
</comment>
<dbReference type="PANTHER" id="PTHR30471:SF3">
    <property type="entry name" value="UPF0758 PROTEIN YEES-RELATED"/>
    <property type="match status" value="1"/>
</dbReference>
<reference evidence="7 8" key="1">
    <citation type="submission" date="2024-01" db="EMBL/GenBank/DDBJ databases">
        <title>The genome sequence of Erythrobacteraceae sp. strain 1XM1-14.</title>
        <authorList>
            <person name="Liu Y."/>
        </authorList>
    </citation>
    <scope>NUCLEOTIDE SEQUENCE [LARGE SCALE GENOMIC DNA]</scope>
    <source>
        <strain evidence="7 8">1XM1-14</strain>
    </source>
</reference>
<dbReference type="Pfam" id="PF04002">
    <property type="entry name" value="RadC"/>
    <property type="match status" value="1"/>
</dbReference>
<dbReference type="Gene3D" id="3.40.140.10">
    <property type="entry name" value="Cytidine Deaminase, domain 2"/>
    <property type="match status" value="1"/>
</dbReference>
<keyword evidence="3" id="KW-0378">Hydrolase</keyword>
<evidence type="ECO:0000313" key="7">
    <source>
        <dbReference type="EMBL" id="MEE1878066.1"/>
    </source>
</evidence>
<dbReference type="EMBL" id="JAZDQV010000009">
    <property type="protein sequence ID" value="MEE1878066.1"/>
    <property type="molecule type" value="Genomic_DNA"/>
</dbReference>
<accession>A0ABU7GGP3</accession>
<feature type="domain" description="MPN" evidence="6">
    <location>
        <begin position="17"/>
        <end position="141"/>
    </location>
</feature>
<dbReference type="PANTHER" id="PTHR30471">
    <property type="entry name" value="DNA REPAIR PROTEIN RADC"/>
    <property type="match status" value="1"/>
</dbReference>
<dbReference type="InterPro" id="IPR037518">
    <property type="entry name" value="MPN"/>
</dbReference>
<evidence type="ECO:0000259" key="6">
    <source>
        <dbReference type="PROSITE" id="PS50249"/>
    </source>
</evidence>
<keyword evidence="5" id="KW-0482">Metalloprotease</keyword>
<dbReference type="CDD" id="cd08071">
    <property type="entry name" value="MPN_DUF2466"/>
    <property type="match status" value="1"/>
</dbReference>
<dbReference type="Proteomes" id="UP001343492">
    <property type="component" value="Unassembled WGS sequence"/>
</dbReference>
<evidence type="ECO:0000256" key="3">
    <source>
        <dbReference type="ARBA" id="ARBA00022801"/>
    </source>
</evidence>
<sequence>MIAAQGLVPLNLDAGRARMQLAAMMAYLHQILATKRVDEEQFHAIFLDAGRGYLDDCRMGAGHAAHMPIRLRELFAKALSLGARGIIVAHNHPSGDCHPSECDIAATRRLAEIGRALDIELLDHLIVTPEKVYSMRAGGKL</sequence>